<gene>
    <name evidence="1" type="ORF">CS009_11685</name>
</gene>
<organism evidence="1 2">
    <name type="scientific">Streptococcus macedonicus</name>
    <name type="common">Streptococcus gallolyticus macedonicus</name>
    <dbReference type="NCBI Taxonomy" id="59310"/>
    <lineage>
        <taxon>Bacteria</taxon>
        <taxon>Bacillati</taxon>
        <taxon>Bacillota</taxon>
        <taxon>Bacilli</taxon>
        <taxon>Lactobacillales</taxon>
        <taxon>Streptococcaceae</taxon>
        <taxon>Streptococcus</taxon>
    </lineage>
</organism>
<dbReference type="GO" id="GO:0000287">
    <property type="term" value="F:magnesium ion binding"/>
    <property type="evidence" value="ECO:0007669"/>
    <property type="project" value="InterPro"/>
</dbReference>
<reference evidence="1 2" key="1">
    <citation type="submission" date="2017-10" db="EMBL/GenBank/DDBJ databases">
        <title>Whole-genome sequence of three Streptococcus macedonicus strains isolated from Italian cheeses of the Veneto region.</title>
        <authorList>
            <person name="Treu L."/>
            <person name="De Diego-Diaz B."/>
            <person name="Papadimitriou K."/>
            <person name="Tsakalidou E."/>
            <person name="Corich V."/>
            <person name="Giacomini A."/>
        </authorList>
    </citation>
    <scope>NUCLEOTIDE SEQUENCE [LARGE SCALE GENOMIC DNA]</scope>
    <source>
        <strain evidence="1 2">19AS</strain>
    </source>
</reference>
<proteinExistence type="predicted"/>
<dbReference type="InterPro" id="IPR037143">
    <property type="entry name" value="4-PPantetheinyl_Trfase_dom_sf"/>
</dbReference>
<dbReference type="SUPFAM" id="SSF56214">
    <property type="entry name" value="4'-phosphopantetheinyl transferase"/>
    <property type="match status" value="1"/>
</dbReference>
<dbReference type="AlphaFoldDB" id="A0AAP8FWL0"/>
<dbReference type="Gene3D" id="3.90.470.20">
    <property type="entry name" value="4'-phosphopantetheinyl transferase domain"/>
    <property type="match status" value="2"/>
</dbReference>
<dbReference type="GO" id="GO:0008897">
    <property type="term" value="F:holo-[acyl-carrier-protein] synthase activity"/>
    <property type="evidence" value="ECO:0007669"/>
    <property type="project" value="InterPro"/>
</dbReference>
<evidence type="ECO:0008006" key="3">
    <source>
        <dbReference type="Google" id="ProtNLM"/>
    </source>
</evidence>
<accession>A0AAP8FWL0</accession>
<evidence type="ECO:0000313" key="1">
    <source>
        <dbReference type="EMBL" id="PHV55160.1"/>
    </source>
</evidence>
<dbReference type="EMBL" id="PEBN01000091">
    <property type="protein sequence ID" value="PHV55160.1"/>
    <property type="molecule type" value="Genomic_DNA"/>
</dbReference>
<dbReference type="RefSeq" id="WP_065972674.1">
    <property type="nucleotide sequence ID" value="NZ_PEBN01000091.1"/>
</dbReference>
<sequence length="175" mass="19985">MYAKLCTFFLIQGIIKDLLPHDSSGKPVPNYNCNITISHSGSYSLLCISSRNINCGIDIQLIDKKLKLGWFNQELITEENCLKRHHEKFFIMTSFKESLGKFLGLGLLADKSIFAIASIKVFDYSKEQFYQVSFANFPTLMGVGFLKNDYVVSIVITKNDFPSFINYLKELKNEL</sequence>
<comment type="caution">
    <text evidence="1">The sequence shown here is derived from an EMBL/GenBank/DDBJ whole genome shotgun (WGS) entry which is preliminary data.</text>
</comment>
<dbReference type="Proteomes" id="UP000221763">
    <property type="component" value="Unassembled WGS sequence"/>
</dbReference>
<protein>
    <recommendedName>
        <fullName evidence="3">4'-phosphopantetheinyl transferase domain-containing protein</fullName>
    </recommendedName>
</protein>
<evidence type="ECO:0000313" key="2">
    <source>
        <dbReference type="Proteomes" id="UP000221763"/>
    </source>
</evidence>
<name>A0AAP8FWL0_STRMC</name>